<dbReference type="InterPro" id="IPR009839">
    <property type="entry name" value="SseB_N"/>
</dbReference>
<dbReference type="Pfam" id="PF07179">
    <property type="entry name" value="SseB"/>
    <property type="match status" value="1"/>
</dbReference>
<keyword evidence="4" id="KW-1185">Reference proteome</keyword>
<sequence>MSTGQPALPPHIAAALRGAGGTADTAGQPWSGRDLAQPDGARPYHRFDADDGSQDEGFRLAHAALRAGTGTEADVMASLAAARVFVPIIATATELAGSGAEPVPEAADSGHLHGDKESEMALVTVLAPDGRRALPVFSTTENLTAWHPQARPVAVFAPRAALSAVAEAAQLMVLDPGAATTFVVRRPGLWALAQQRPWTPSYADAQLHAEVRRLLAEAALEMSARGDRLGGLAAAAAEPGFLLGMDLLPGTGIRSTGVDGTVYSGGGAGPELRLVLLLRPGLRSEFLNGFVSLAQEALAGNEIFAERVDSLEVSVQSASSETAMDPEGPHYGR</sequence>
<evidence type="ECO:0000256" key="1">
    <source>
        <dbReference type="SAM" id="MobiDB-lite"/>
    </source>
</evidence>
<comment type="caution">
    <text evidence="3">The sequence shown here is derived from an EMBL/GenBank/DDBJ whole genome shotgun (WGS) entry which is preliminary data.</text>
</comment>
<dbReference type="Proteomes" id="UP001185069">
    <property type="component" value="Unassembled WGS sequence"/>
</dbReference>
<evidence type="ECO:0000313" key="4">
    <source>
        <dbReference type="Proteomes" id="UP001185069"/>
    </source>
</evidence>
<protein>
    <recommendedName>
        <fullName evidence="2">SseB protein N-terminal domain-containing protein</fullName>
    </recommendedName>
</protein>
<dbReference type="RefSeq" id="WP_309800107.1">
    <property type="nucleotide sequence ID" value="NZ_BAAAHY010000004.1"/>
</dbReference>
<proteinExistence type="predicted"/>
<feature type="region of interest" description="Disordered" evidence="1">
    <location>
        <begin position="18"/>
        <end position="53"/>
    </location>
</feature>
<organism evidence="3 4">
    <name type="scientific">Arthrobacter russicus</name>
    <dbReference type="NCBI Taxonomy" id="172040"/>
    <lineage>
        <taxon>Bacteria</taxon>
        <taxon>Bacillati</taxon>
        <taxon>Actinomycetota</taxon>
        <taxon>Actinomycetes</taxon>
        <taxon>Micrococcales</taxon>
        <taxon>Micrococcaceae</taxon>
        <taxon>Arthrobacter</taxon>
    </lineage>
</organism>
<accession>A0ABU1JF95</accession>
<evidence type="ECO:0000259" key="2">
    <source>
        <dbReference type="Pfam" id="PF07179"/>
    </source>
</evidence>
<evidence type="ECO:0000313" key="3">
    <source>
        <dbReference type="EMBL" id="MDR6270805.1"/>
    </source>
</evidence>
<gene>
    <name evidence="3" type="ORF">JOE69_003043</name>
</gene>
<feature type="domain" description="SseB protein N-terminal" evidence="2">
    <location>
        <begin position="63"/>
        <end position="191"/>
    </location>
</feature>
<name>A0ABU1JF95_9MICC</name>
<reference evidence="3 4" key="1">
    <citation type="submission" date="2023-07" db="EMBL/GenBank/DDBJ databases">
        <title>Sequencing the genomes of 1000 actinobacteria strains.</title>
        <authorList>
            <person name="Klenk H.-P."/>
        </authorList>
    </citation>
    <scope>NUCLEOTIDE SEQUENCE [LARGE SCALE GENOMIC DNA]</scope>
    <source>
        <strain evidence="3 4">DSM 14555</strain>
    </source>
</reference>
<dbReference type="EMBL" id="JAVDQF010000001">
    <property type="protein sequence ID" value="MDR6270805.1"/>
    <property type="molecule type" value="Genomic_DNA"/>
</dbReference>